<dbReference type="Pfam" id="PF00480">
    <property type="entry name" value="ROK"/>
    <property type="match status" value="1"/>
</dbReference>
<accession>A0A7W6CNZ2</accession>
<dbReference type="GO" id="GO:0019262">
    <property type="term" value="P:N-acetylneuraminate catabolic process"/>
    <property type="evidence" value="ECO:0007669"/>
    <property type="project" value="TreeGrafter"/>
</dbReference>
<dbReference type="Pfam" id="PF09339">
    <property type="entry name" value="HTH_IclR"/>
    <property type="match status" value="1"/>
</dbReference>
<dbReference type="SMART" id="SM00419">
    <property type="entry name" value="HTH_CRP"/>
    <property type="match status" value="1"/>
</dbReference>
<gene>
    <name evidence="2" type="ORF">GGR38_004249</name>
</gene>
<evidence type="ECO:0000313" key="2">
    <source>
        <dbReference type="EMBL" id="MBB3957275.1"/>
    </source>
</evidence>
<dbReference type="PANTHER" id="PTHR18964">
    <property type="entry name" value="ROK (REPRESSOR, ORF, KINASE) FAMILY"/>
    <property type="match status" value="1"/>
</dbReference>
<reference evidence="2 3" key="1">
    <citation type="submission" date="2020-08" db="EMBL/GenBank/DDBJ databases">
        <title>Genomic Encyclopedia of Type Strains, Phase IV (KMG-IV): sequencing the most valuable type-strain genomes for metagenomic binning, comparative biology and taxonomic classification.</title>
        <authorList>
            <person name="Goeker M."/>
        </authorList>
    </citation>
    <scope>NUCLEOTIDE SEQUENCE [LARGE SCALE GENOMIC DNA]</scope>
    <source>
        <strain evidence="2 3">DSM 27057</strain>
    </source>
</reference>
<dbReference type="Proteomes" id="UP000548867">
    <property type="component" value="Unassembled WGS sequence"/>
</dbReference>
<proteinExistence type="predicted"/>
<dbReference type="InterPro" id="IPR005471">
    <property type="entry name" value="Tscrpt_reg_IclR_N"/>
</dbReference>
<feature type="domain" description="HTH crp-type" evidence="1">
    <location>
        <begin position="37"/>
        <end position="84"/>
    </location>
</feature>
<organism evidence="2 3">
    <name type="scientific">Novosphingobium sediminicola</name>
    <dbReference type="NCBI Taxonomy" id="563162"/>
    <lineage>
        <taxon>Bacteria</taxon>
        <taxon>Pseudomonadati</taxon>
        <taxon>Pseudomonadota</taxon>
        <taxon>Alphaproteobacteria</taxon>
        <taxon>Sphingomonadales</taxon>
        <taxon>Sphingomonadaceae</taxon>
        <taxon>Novosphingobium</taxon>
    </lineage>
</organism>
<dbReference type="PANTHER" id="PTHR18964:SF169">
    <property type="entry name" value="N-ACETYLMANNOSAMINE KINASE"/>
    <property type="match status" value="1"/>
</dbReference>
<dbReference type="InterPro" id="IPR036390">
    <property type="entry name" value="WH_DNA-bd_sf"/>
</dbReference>
<dbReference type="Gene3D" id="3.30.420.40">
    <property type="match status" value="2"/>
</dbReference>
<dbReference type="InterPro" id="IPR043129">
    <property type="entry name" value="ATPase_NBD"/>
</dbReference>
<evidence type="ECO:0000313" key="3">
    <source>
        <dbReference type="Proteomes" id="UP000548867"/>
    </source>
</evidence>
<keyword evidence="2" id="KW-0808">Transferase</keyword>
<dbReference type="Gene3D" id="1.10.10.10">
    <property type="entry name" value="Winged helix-like DNA-binding domain superfamily/Winged helix DNA-binding domain"/>
    <property type="match status" value="1"/>
</dbReference>
<keyword evidence="2" id="KW-0418">Kinase</keyword>
<dbReference type="GO" id="GO:0003677">
    <property type="term" value="F:DNA binding"/>
    <property type="evidence" value="ECO:0007669"/>
    <property type="project" value="InterPro"/>
</dbReference>
<dbReference type="EMBL" id="JACIDX010000021">
    <property type="protein sequence ID" value="MBB3957275.1"/>
    <property type="molecule type" value="Genomic_DNA"/>
</dbReference>
<name>A0A7W6CNZ2_9SPHN</name>
<dbReference type="InterPro" id="IPR000600">
    <property type="entry name" value="ROK"/>
</dbReference>
<evidence type="ECO:0000259" key="1">
    <source>
        <dbReference type="SMART" id="SM00419"/>
    </source>
</evidence>
<keyword evidence="3" id="KW-1185">Reference proteome</keyword>
<dbReference type="SUPFAM" id="SSF46785">
    <property type="entry name" value="Winged helix' DNA-binding domain"/>
    <property type="match status" value="1"/>
</dbReference>
<sequence>MNRPSDAADARITPFGRDLVLPDPFRSLSANEREVLALIRLEGPISRAEIARRSGLAMPTVSRLTGQLAGEGLIVAEEKVMMGRMGQPSLPLLLARHAAYAFGAAVRADSLAVCLTHLSGEIVATVEETHCGLTREETMVRVRAAVERIVDQTGVPRDRVCGLGLAISGFFVDDQRRINAPLGMEDWATGELERDFSHALGLPVLVENDGSAAALGESIYGQGREYPSFAYLYVDRGMGGGIILNGRLMRGVHGNAGEFTGMLPPDLRRHRPTLALLADMAGADAGQSLTDFAASLDPDGAAVGAWIERVAPATSSIISAIAAIVDPAAIVLGGRLPAPVAERLIQALNFYSVPVRGRDRAFPALVASCVQGDAASLGAGTLCFDRCFL</sequence>
<dbReference type="SUPFAM" id="SSF53067">
    <property type="entry name" value="Actin-like ATPase domain"/>
    <property type="match status" value="1"/>
</dbReference>
<dbReference type="RefSeq" id="WP_183628425.1">
    <property type="nucleotide sequence ID" value="NZ_JACIDX010000021.1"/>
</dbReference>
<dbReference type="AlphaFoldDB" id="A0A7W6CNZ2"/>
<dbReference type="InterPro" id="IPR012318">
    <property type="entry name" value="HTH_CRP"/>
</dbReference>
<dbReference type="GO" id="GO:0006355">
    <property type="term" value="P:regulation of DNA-templated transcription"/>
    <property type="evidence" value="ECO:0007669"/>
    <property type="project" value="InterPro"/>
</dbReference>
<protein>
    <submittedName>
        <fullName evidence="2">Putative NBD/HSP70 family sugar kinase</fullName>
    </submittedName>
</protein>
<dbReference type="GO" id="GO:0009384">
    <property type="term" value="F:N-acylmannosamine kinase activity"/>
    <property type="evidence" value="ECO:0007669"/>
    <property type="project" value="TreeGrafter"/>
</dbReference>
<dbReference type="InterPro" id="IPR036388">
    <property type="entry name" value="WH-like_DNA-bd_sf"/>
</dbReference>
<comment type="caution">
    <text evidence="2">The sequence shown here is derived from an EMBL/GenBank/DDBJ whole genome shotgun (WGS) entry which is preliminary data.</text>
</comment>